<dbReference type="InterPro" id="IPR035940">
    <property type="entry name" value="CAP_sf"/>
</dbReference>
<evidence type="ECO:0000256" key="1">
    <source>
        <dbReference type="ARBA" id="ARBA00022737"/>
    </source>
</evidence>
<keyword evidence="1" id="KW-0677">Repeat</keyword>
<feature type="region of interest" description="Disordered" evidence="2">
    <location>
        <begin position="220"/>
        <end position="241"/>
    </location>
</feature>
<comment type="caution">
    <text evidence="4">The sequence shown here is derived from an EMBL/GenBank/DDBJ whole genome shotgun (WGS) entry which is preliminary data.</text>
</comment>
<dbReference type="CDD" id="cd05379">
    <property type="entry name" value="CAP_bacterial"/>
    <property type="match status" value="1"/>
</dbReference>
<dbReference type="SUPFAM" id="SSF55797">
    <property type="entry name" value="PR-1-like"/>
    <property type="match status" value="1"/>
</dbReference>
<name>A0A6I2R5G8_FLAPL</name>
<dbReference type="RefSeq" id="WP_108981863.1">
    <property type="nucleotide sequence ID" value="NZ_WKPR01000030.1"/>
</dbReference>
<evidence type="ECO:0000313" key="4">
    <source>
        <dbReference type="EMBL" id="MSB21938.1"/>
    </source>
</evidence>
<dbReference type="Pfam" id="PF00395">
    <property type="entry name" value="SLH"/>
    <property type="match status" value="2"/>
</dbReference>
<reference evidence="4 5" key="1">
    <citation type="journal article" date="2019" name="Nat. Med.">
        <title>A library of human gut bacterial isolates paired with longitudinal multiomics data enables mechanistic microbiome research.</title>
        <authorList>
            <person name="Poyet M."/>
            <person name="Groussin M."/>
            <person name="Gibbons S.M."/>
            <person name="Avila-Pacheco J."/>
            <person name="Jiang X."/>
            <person name="Kearney S.M."/>
            <person name="Perrotta A.R."/>
            <person name="Berdy B."/>
            <person name="Zhao S."/>
            <person name="Lieberman T.D."/>
            <person name="Swanson P.K."/>
            <person name="Smith M."/>
            <person name="Roesemann S."/>
            <person name="Alexander J.E."/>
            <person name="Rich S.A."/>
            <person name="Livny J."/>
            <person name="Vlamakis H."/>
            <person name="Clish C."/>
            <person name="Bullock K."/>
            <person name="Deik A."/>
            <person name="Scott J."/>
            <person name="Pierce K.A."/>
            <person name="Xavier R.J."/>
            <person name="Alm E.J."/>
        </authorList>
    </citation>
    <scope>NUCLEOTIDE SEQUENCE [LARGE SCALE GENOMIC DNA]</scope>
    <source>
        <strain evidence="4 5">BIOML-A2</strain>
    </source>
</reference>
<feature type="domain" description="SLH" evidence="3">
    <location>
        <begin position="31"/>
        <end position="94"/>
    </location>
</feature>
<feature type="domain" description="SLH" evidence="3">
    <location>
        <begin position="160"/>
        <end position="224"/>
    </location>
</feature>
<sequence length="416" mass="44540">MKTLNNKKRISMLLIAAMLISIVAGIFASNGKSTFSDVPSSHWSYSYVERAAENGWVSGVGNGLYGVDRQVTYGELALMLGRSVYPELIDWYGGDPAEVAWYVPCLAVMAGMGLDNGTPLDNGFEEVALQPINRYNMAQILYNFLKDGGKVPSYNAAAVQASIGDWSSVPSNYQDALMAVVSASIITGVDSNGTFNGNGLMTRGQAAVVLCRMYDVFSGNGETTPTDPTTPGTSTGELGQKLPSGATAAAGVLSSIGKDDAYPTYGNSDAVSPNGYFTGATNVDIGNAKLQYGFLELVNEARVSEGHEPLTWGTTDSMEEYTLIRCNEIVSNFSHDRPKGSFSGEVCAKGYSTVHAAFNGWMNSSGHKHSLMSDTYSYMTAASSGNYWIICLWSDSGLKLAEKWSSNNYDYSAYIG</sequence>
<gene>
    <name evidence="4" type="ORF">GKE97_20885</name>
</gene>
<organism evidence="4 5">
    <name type="scientific">Flavonifractor plautii</name>
    <name type="common">Fusobacterium plautii</name>
    <dbReference type="NCBI Taxonomy" id="292800"/>
    <lineage>
        <taxon>Bacteria</taxon>
        <taxon>Bacillati</taxon>
        <taxon>Bacillota</taxon>
        <taxon>Clostridia</taxon>
        <taxon>Eubacteriales</taxon>
        <taxon>Oscillospiraceae</taxon>
        <taxon>Flavonifractor</taxon>
    </lineage>
</organism>
<accession>A0A6I2R5G8</accession>
<dbReference type="InterPro" id="IPR051465">
    <property type="entry name" value="Cell_Envelope_Struct_Comp"/>
</dbReference>
<feature type="compositionally biased region" description="Low complexity" evidence="2">
    <location>
        <begin position="221"/>
        <end position="236"/>
    </location>
</feature>
<protein>
    <recommendedName>
        <fullName evidence="3">SLH domain-containing protein</fullName>
    </recommendedName>
</protein>
<evidence type="ECO:0000259" key="3">
    <source>
        <dbReference type="PROSITE" id="PS51272"/>
    </source>
</evidence>
<evidence type="ECO:0000256" key="2">
    <source>
        <dbReference type="SAM" id="MobiDB-lite"/>
    </source>
</evidence>
<dbReference type="Proteomes" id="UP000434475">
    <property type="component" value="Unassembled WGS sequence"/>
</dbReference>
<dbReference type="PANTHER" id="PTHR43308">
    <property type="entry name" value="OUTER MEMBRANE PROTEIN ALPHA-RELATED"/>
    <property type="match status" value="1"/>
</dbReference>
<dbReference type="Gene3D" id="3.40.33.10">
    <property type="entry name" value="CAP"/>
    <property type="match status" value="1"/>
</dbReference>
<dbReference type="PROSITE" id="PS51272">
    <property type="entry name" value="SLH"/>
    <property type="match status" value="2"/>
</dbReference>
<dbReference type="AlphaFoldDB" id="A0A6I2R5G8"/>
<dbReference type="EMBL" id="WKPR01000030">
    <property type="protein sequence ID" value="MSB21938.1"/>
    <property type="molecule type" value="Genomic_DNA"/>
</dbReference>
<proteinExistence type="predicted"/>
<evidence type="ECO:0000313" key="5">
    <source>
        <dbReference type="Proteomes" id="UP000434475"/>
    </source>
</evidence>
<dbReference type="InterPro" id="IPR001119">
    <property type="entry name" value="SLH_dom"/>
</dbReference>